<sequence>MPSYPDEELPYEQQSIVEFNANASELYAAAGLNGTAEDYEDVGRVLPFLRFVLAGRKTNEAEAEDVDARTRVNINAREDDEGGDDEEFTLTRDFDSVIGMTKMLPFTEPLYIYPVPNFKFTMKYHDWNHMSWPIKINGLEHEVPLYKIPNFKFAQVDKVRAQTLIFFPDKYNPGAPVGEDPSIELVKEVYERVIHPAVKAVCPARMAHWPPTFKAAMAKNQDSRGRLHFMSEVVSDEHLEALEKKMELFARQSGLGKIFFVHELRGIKNGTVHDAGDVGGREDAFDVAMKYLDMTRAKLHEWHVDVVIEIAREDHVLLWLKTGRVNLIRIGLPTASVAAVRAFCCSKQMKSDVVSQLYDLQGCRGRPGYRAGHADGVEWMNIYTTEKALTYQKHAGAFRCHSAKDLFPENMEKLLSDVGTQLEVYREAMGHEDPLTNEWVDVQLGGIRYEVRVPFEEALDTLGSVTVANFRLHFISLSGPVFWAFKYWRCKAIQYVLQNLYLMPEDARLWNQTLQLGGIQIYMLNALMYRPGEQEWDKDLVIQSAAFSSPPVDAEDVEEDELEPETELEPMLEDRGAYFLADIVLNQGSNILRLPDSARTLSMAALSRVYNVGMVELSAKFNQLSITRQRDTIRKKRAMQMARHGRTQRVEEAQPEVLDEVPLITNLVEMNVTLAPRTTLEGLDVLYDAEREENYQLNLLGNGNDIHRELHMIWRQFPIDMVTTSPNGRLRTEPQWITLTAVERGQTKDDLFKGTALPFRGCHFKRVNAESWSHTFDLLFPPKNQQISEGRWDGFGRCEYYLG</sequence>
<comment type="caution">
    <text evidence="1">The sequence shown here is derived from an EMBL/GenBank/DDBJ whole genome shotgun (WGS) entry which is preliminary data.</text>
</comment>
<dbReference type="EMBL" id="JANHOG010001926">
    <property type="protein sequence ID" value="KAJ3529717.1"/>
    <property type="molecule type" value="Genomic_DNA"/>
</dbReference>
<protein>
    <submittedName>
        <fullName evidence="1">Uncharacterized protein</fullName>
    </submittedName>
</protein>
<reference evidence="1" key="1">
    <citation type="submission" date="2022-07" db="EMBL/GenBank/DDBJ databases">
        <title>Genome Sequence of Phlebia brevispora.</title>
        <authorList>
            <person name="Buettner E."/>
        </authorList>
    </citation>
    <scope>NUCLEOTIDE SEQUENCE</scope>
    <source>
        <strain evidence="1">MPL23</strain>
    </source>
</reference>
<evidence type="ECO:0000313" key="2">
    <source>
        <dbReference type="Proteomes" id="UP001148662"/>
    </source>
</evidence>
<dbReference type="Proteomes" id="UP001148662">
    <property type="component" value="Unassembled WGS sequence"/>
</dbReference>
<evidence type="ECO:0000313" key="1">
    <source>
        <dbReference type="EMBL" id="KAJ3529717.1"/>
    </source>
</evidence>
<gene>
    <name evidence="1" type="ORF">NM688_g7814</name>
</gene>
<accession>A0ACC1S0V6</accession>
<proteinExistence type="predicted"/>
<organism evidence="1 2">
    <name type="scientific">Phlebia brevispora</name>
    <dbReference type="NCBI Taxonomy" id="194682"/>
    <lineage>
        <taxon>Eukaryota</taxon>
        <taxon>Fungi</taxon>
        <taxon>Dikarya</taxon>
        <taxon>Basidiomycota</taxon>
        <taxon>Agaricomycotina</taxon>
        <taxon>Agaricomycetes</taxon>
        <taxon>Polyporales</taxon>
        <taxon>Meruliaceae</taxon>
        <taxon>Phlebia</taxon>
    </lineage>
</organism>
<keyword evidence="2" id="KW-1185">Reference proteome</keyword>
<name>A0ACC1S0V6_9APHY</name>